<evidence type="ECO:0000313" key="2">
    <source>
        <dbReference type="Proteomes" id="UP000789702"/>
    </source>
</evidence>
<evidence type="ECO:0000313" key="1">
    <source>
        <dbReference type="EMBL" id="CAG8744184.1"/>
    </source>
</evidence>
<name>A0ACA9QBK7_9GLOM</name>
<reference evidence="1" key="1">
    <citation type="submission" date="2021-06" db="EMBL/GenBank/DDBJ databases">
        <authorList>
            <person name="Kallberg Y."/>
            <person name="Tangrot J."/>
            <person name="Rosling A."/>
        </authorList>
    </citation>
    <scope>NUCLEOTIDE SEQUENCE</scope>
    <source>
        <strain evidence="1">IL203A</strain>
    </source>
</reference>
<gene>
    <name evidence="1" type="ORF">DHETER_LOCUS14239</name>
</gene>
<feature type="non-terminal residue" evidence="1">
    <location>
        <position position="229"/>
    </location>
</feature>
<comment type="caution">
    <text evidence="1">The sequence shown here is derived from an EMBL/GenBank/DDBJ whole genome shotgun (WGS) entry which is preliminary data.</text>
</comment>
<organism evidence="1 2">
    <name type="scientific">Dentiscutata heterogama</name>
    <dbReference type="NCBI Taxonomy" id="1316150"/>
    <lineage>
        <taxon>Eukaryota</taxon>
        <taxon>Fungi</taxon>
        <taxon>Fungi incertae sedis</taxon>
        <taxon>Mucoromycota</taxon>
        <taxon>Glomeromycotina</taxon>
        <taxon>Glomeromycetes</taxon>
        <taxon>Diversisporales</taxon>
        <taxon>Gigasporaceae</taxon>
        <taxon>Dentiscutata</taxon>
    </lineage>
</organism>
<dbReference type="Proteomes" id="UP000789702">
    <property type="component" value="Unassembled WGS sequence"/>
</dbReference>
<accession>A0ACA9QBK7</accession>
<proteinExistence type="predicted"/>
<sequence length="229" mass="26577">LRAKIAYLENRIKELEYREKEAGERLQIEKQSAKEKVETLIENIKDIETQLQAQNRRNTQLQEMISMQKASMEEATNESKVRAAKVENTFAMLNEQLREQLDEKNKTIENERQRVKNLEEQFSCMLEEQKRLHSQIERRETTINKVLSGLQMINQRKDVMENAALKNLTEDMQITLSLDRKPSYQPPVNINPPWKPAGTNFNSTSKKTIVRNSSTKSSSIPVSSLKSRG</sequence>
<feature type="non-terminal residue" evidence="1">
    <location>
        <position position="1"/>
    </location>
</feature>
<protein>
    <submittedName>
        <fullName evidence="1">1539_t:CDS:1</fullName>
    </submittedName>
</protein>
<keyword evidence="2" id="KW-1185">Reference proteome</keyword>
<dbReference type="EMBL" id="CAJVPU010042715">
    <property type="protein sequence ID" value="CAG8744184.1"/>
    <property type="molecule type" value="Genomic_DNA"/>
</dbReference>